<evidence type="ECO:0000259" key="7">
    <source>
        <dbReference type="SMART" id="SM00842"/>
    </source>
</evidence>
<comment type="subunit">
    <text evidence="5">Self-interacts. Interacts with FtsZ.</text>
</comment>
<keyword evidence="1 5" id="KW-1003">Cell membrane</keyword>
<evidence type="ECO:0000256" key="2">
    <source>
        <dbReference type="ARBA" id="ARBA00022618"/>
    </source>
</evidence>
<dbReference type="SUPFAM" id="SSF53067">
    <property type="entry name" value="Actin-like ATPase domain"/>
    <property type="match status" value="2"/>
</dbReference>
<dbReference type="EMBL" id="BMES01000002">
    <property type="protein sequence ID" value="GGH27435.1"/>
    <property type="molecule type" value="Genomic_DNA"/>
</dbReference>
<dbReference type="InterPro" id="IPR043129">
    <property type="entry name" value="ATPase_NBD"/>
</dbReference>
<evidence type="ECO:0000256" key="3">
    <source>
        <dbReference type="ARBA" id="ARBA00023136"/>
    </source>
</evidence>
<reference evidence="8" key="2">
    <citation type="submission" date="2020-09" db="EMBL/GenBank/DDBJ databases">
        <authorList>
            <person name="Sun Q."/>
            <person name="Zhou Y."/>
        </authorList>
    </citation>
    <scope>NUCLEOTIDE SEQUENCE</scope>
    <source>
        <strain evidence="8">CGMCC 1.12214</strain>
    </source>
</reference>
<dbReference type="PANTHER" id="PTHR32432:SF4">
    <property type="entry name" value="CELL DIVISION PROTEIN FTSA"/>
    <property type="match status" value="1"/>
</dbReference>
<keyword evidence="3 5" id="KW-0472">Membrane</keyword>
<organism evidence="8 9">
    <name type="scientific">Alsobacter metallidurans</name>
    <dbReference type="NCBI Taxonomy" id="340221"/>
    <lineage>
        <taxon>Bacteria</taxon>
        <taxon>Pseudomonadati</taxon>
        <taxon>Pseudomonadota</taxon>
        <taxon>Alphaproteobacteria</taxon>
        <taxon>Hyphomicrobiales</taxon>
        <taxon>Alsobacteraceae</taxon>
        <taxon>Alsobacter</taxon>
    </lineage>
</organism>
<evidence type="ECO:0000256" key="4">
    <source>
        <dbReference type="ARBA" id="ARBA00023306"/>
    </source>
</evidence>
<dbReference type="GO" id="GO:0032153">
    <property type="term" value="C:cell division site"/>
    <property type="evidence" value="ECO:0007669"/>
    <property type="project" value="UniProtKB-UniRule"/>
</dbReference>
<dbReference type="Gene3D" id="3.30.1490.110">
    <property type="match status" value="1"/>
</dbReference>
<keyword evidence="4 5" id="KW-0131">Cell cycle</keyword>
<dbReference type="Pfam" id="PF02491">
    <property type="entry name" value="SHS2_FTSA"/>
    <property type="match status" value="1"/>
</dbReference>
<evidence type="ECO:0000313" key="8">
    <source>
        <dbReference type="EMBL" id="GGH27435.1"/>
    </source>
</evidence>
<dbReference type="InterPro" id="IPR050696">
    <property type="entry name" value="FtsA/MreB"/>
</dbReference>
<accession>A0A917I9F7</accession>
<evidence type="ECO:0000313" key="9">
    <source>
        <dbReference type="Proteomes" id="UP000603912"/>
    </source>
</evidence>
<sequence length="440" mass="46497">MSHRHPSLTPRLKPLSPRKSMVLSVIDIGTTKVVCLVARLDPAAESDLLRGRTHRARIIGIGHQRSRGLKGGAIVDLEGAEQAIRLAVDAAERMAKVEIRSAIVNMTGGRLGSDSYHAGVGLRGSGVSDGDIHRVLEAASTTGARPGRTVLHSLPTGFALDATKGINDPHGMVGEKLGVDMHVVSSDQNAVRNLMLAVERCHLDVEAVVATPYAAGLSALVEDEAEMGAVVIDLGGGTTSIGVFAGGHLVHTDSLAVGGNHITMDIARGLSTTVAHAERLKTLYGSTIATSSDERETIAVASVDEDERDAVNHVPKSHLVRIIRPRVEEMLELVRDRLKASGFSAETGRRVVLAGGGALLTGMPELARTIVSKQVRIGRPLGVQGLPEAAKGPSFAAPVGLLVYPQVAALEHFVPRPSAYRATGTDGYFSRMGRWLKESF</sequence>
<evidence type="ECO:0000256" key="6">
    <source>
        <dbReference type="PIRNR" id="PIRNR003101"/>
    </source>
</evidence>
<dbReference type="GO" id="GO:0043093">
    <property type="term" value="P:FtsZ-dependent cytokinesis"/>
    <property type="evidence" value="ECO:0007669"/>
    <property type="project" value="UniProtKB-UniRule"/>
</dbReference>
<dbReference type="InterPro" id="IPR020823">
    <property type="entry name" value="Cell_div_FtsA"/>
</dbReference>
<dbReference type="PIRSF" id="PIRSF003101">
    <property type="entry name" value="FtsA"/>
    <property type="match status" value="1"/>
</dbReference>
<dbReference type="HAMAP" id="MF_02033">
    <property type="entry name" value="FtsA"/>
    <property type="match status" value="1"/>
</dbReference>
<dbReference type="InterPro" id="IPR003494">
    <property type="entry name" value="SHS2_FtsA"/>
</dbReference>
<evidence type="ECO:0000256" key="1">
    <source>
        <dbReference type="ARBA" id="ARBA00022475"/>
    </source>
</evidence>
<dbReference type="GO" id="GO:0009898">
    <property type="term" value="C:cytoplasmic side of plasma membrane"/>
    <property type="evidence" value="ECO:0007669"/>
    <property type="project" value="UniProtKB-UniRule"/>
</dbReference>
<name>A0A917I9F7_9HYPH</name>
<dbReference type="NCBIfam" id="TIGR01174">
    <property type="entry name" value="ftsA"/>
    <property type="match status" value="1"/>
</dbReference>
<reference evidence="8" key="1">
    <citation type="journal article" date="2014" name="Int. J. Syst. Evol. Microbiol.">
        <title>Complete genome sequence of Corynebacterium casei LMG S-19264T (=DSM 44701T), isolated from a smear-ripened cheese.</title>
        <authorList>
            <consortium name="US DOE Joint Genome Institute (JGI-PGF)"/>
            <person name="Walter F."/>
            <person name="Albersmeier A."/>
            <person name="Kalinowski J."/>
            <person name="Ruckert C."/>
        </authorList>
    </citation>
    <scope>NUCLEOTIDE SEQUENCE</scope>
    <source>
        <strain evidence="8">CGMCC 1.12214</strain>
    </source>
</reference>
<keyword evidence="2 5" id="KW-0132">Cell division</keyword>
<comment type="function">
    <text evidence="5 6">Cell division protein that is involved in the assembly of the Z ring. May serve as a membrane anchor for the Z ring.</text>
</comment>
<dbReference type="CDD" id="cd24048">
    <property type="entry name" value="ASKHA_NBD_FtsA"/>
    <property type="match status" value="1"/>
</dbReference>
<comment type="caution">
    <text evidence="8">The sequence shown here is derived from an EMBL/GenBank/DDBJ whole genome shotgun (WGS) entry which is preliminary data.</text>
</comment>
<dbReference type="PANTHER" id="PTHR32432">
    <property type="entry name" value="CELL DIVISION PROTEIN FTSA-RELATED"/>
    <property type="match status" value="1"/>
</dbReference>
<evidence type="ECO:0000256" key="5">
    <source>
        <dbReference type="HAMAP-Rule" id="MF_02033"/>
    </source>
</evidence>
<protein>
    <recommendedName>
        <fullName evidence="5 6">Cell division protein FtsA</fullName>
    </recommendedName>
</protein>
<dbReference type="AlphaFoldDB" id="A0A917I9F7"/>
<feature type="domain" description="SHS2" evidence="7">
    <location>
        <begin position="23"/>
        <end position="219"/>
    </location>
</feature>
<gene>
    <name evidence="5 8" type="primary">ftsA</name>
    <name evidence="8" type="ORF">GCM10007036_35940</name>
</gene>
<proteinExistence type="inferred from homology"/>
<dbReference type="SMART" id="SM00842">
    <property type="entry name" value="FtsA"/>
    <property type="match status" value="1"/>
</dbReference>
<comment type="similarity">
    <text evidence="5 6">Belongs to the FtsA/MreB family.</text>
</comment>
<comment type="subcellular location">
    <subcellularLocation>
        <location evidence="5">Cell membrane</location>
        <topology evidence="5">Peripheral membrane protein</topology>
        <orientation evidence="5">Cytoplasmic side</orientation>
    </subcellularLocation>
    <text evidence="5">Localizes to the Z ring in an FtsZ-dependent manner. Targeted to the membrane through a conserved C-terminal amphipathic helix.</text>
</comment>
<dbReference type="Proteomes" id="UP000603912">
    <property type="component" value="Unassembled WGS sequence"/>
</dbReference>
<keyword evidence="9" id="KW-1185">Reference proteome</keyword>
<dbReference type="Gene3D" id="3.30.420.40">
    <property type="match status" value="2"/>
</dbReference>
<dbReference type="Pfam" id="PF14450">
    <property type="entry name" value="FtsA"/>
    <property type="match status" value="1"/>
</dbReference>